<gene>
    <name evidence="2" type="ORF">C7Y72_16055</name>
</gene>
<dbReference type="SUPFAM" id="SSF51604">
    <property type="entry name" value="Enolase C-terminal domain-like"/>
    <property type="match status" value="1"/>
</dbReference>
<accession>A0A2T4UFB3</accession>
<keyword evidence="3" id="KW-1185">Reference proteome</keyword>
<dbReference type="Proteomes" id="UP000240739">
    <property type="component" value="Unassembled WGS sequence"/>
</dbReference>
<feature type="compositionally biased region" description="Pro residues" evidence="1">
    <location>
        <begin position="328"/>
        <end position="341"/>
    </location>
</feature>
<evidence type="ECO:0000256" key="1">
    <source>
        <dbReference type="SAM" id="MobiDB-lite"/>
    </source>
</evidence>
<proteinExistence type="predicted"/>
<dbReference type="EMBL" id="PYYB01000002">
    <property type="protein sequence ID" value="PTL56474.1"/>
    <property type="molecule type" value="Genomic_DNA"/>
</dbReference>
<protein>
    <submittedName>
        <fullName evidence="2">Uncharacterized protein</fullName>
    </submittedName>
</protein>
<feature type="region of interest" description="Disordered" evidence="1">
    <location>
        <begin position="316"/>
        <end position="350"/>
    </location>
</feature>
<dbReference type="Gene3D" id="3.20.20.120">
    <property type="entry name" value="Enolase-like C-terminal domain"/>
    <property type="match status" value="1"/>
</dbReference>
<evidence type="ECO:0000313" key="2">
    <source>
        <dbReference type="EMBL" id="PTL56474.1"/>
    </source>
</evidence>
<dbReference type="OrthoDB" id="9774531at2"/>
<evidence type="ECO:0000313" key="3">
    <source>
        <dbReference type="Proteomes" id="UP000240739"/>
    </source>
</evidence>
<dbReference type="Gene3D" id="3.30.390.10">
    <property type="entry name" value="Enolase-like, N-terminal domain"/>
    <property type="match status" value="1"/>
</dbReference>
<dbReference type="AlphaFoldDB" id="A0A2T4UFB3"/>
<sequence>MATWDRIKDLPLTIEEYALERLQRDVSTGFLRVTTVIRLQGGGHDGVGEDVSYEAEDQDALQAAGPVLPLAGTWTLESFCDHLATLDLWPEPPRHEASRLYRVWAYESAALDLALRQAGRALHEVLGREPRPLTFVMSLRLGQPSTIAPLRARLDPYPTLRFKLDPTADWDDALIAELVATGAVDSVDLKGLYEGSVVDNAADPDLYRRVAEAFPDAWIEDPKLTPETDPVLAPYRDRITWDAPIHSVADIDALPFPPRMVNVKPSRLGGLRPLLHCYDTCDERGIGMYGGGQFELGPGRGQIQYLASLFHPDTPNDVAPGAYDEDPPPAGLPTSPIPPAPSAVGFRWDG</sequence>
<organism evidence="2 3">
    <name type="scientific">Paraconexibacter algicola</name>
    <dbReference type="NCBI Taxonomy" id="2133960"/>
    <lineage>
        <taxon>Bacteria</taxon>
        <taxon>Bacillati</taxon>
        <taxon>Actinomycetota</taxon>
        <taxon>Thermoleophilia</taxon>
        <taxon>Solirubrobacterales</taxon>
        <taxon>Paraconexibacteraceae</taxon>
        <taxon>Paraconexibacter</taxon>
    </lineage>
</organism>
<comment type="caution">
    <text evidence="2">The sequence shown here is derived from an EMBL/GenBank/DDBJ whole genome shotgun (WGS) entry which is preliminary data.</text>
</comment>
<dbReference type="InterPro" id="IPR029017">
    <property type="entry name" value="Enolase-like_N"/>
</dbReference>
<name>A0A2T4UFB3_9ACTN</name>
<reference evidence="2 3" key="1">
    <citation type="submission" date="2018-03" db="EMBL/GenBank/DDBJ databases">
        <title>Aquarubrobacter algicola gen. nov., sp. nov., a novel actinobacterium isolated from shallow eutrophic lake during the end of cyanobacterial harmful algal blooms.</title>
        <authorList>
            <person name="Chun S.J."/>
        </authorList>
    </citation>
    <scope>NUCLEOTIDE SEQUENCE [LARGE SCALE GENOMIC DNA]</scope>
    <source>
        <strain evidence="2 3">Seoho-28</strain>
    </source>
</reference>
<dbReference type="RefSeq" id="WP_107570193.1">
    <property type="nucleotide sequence ID" value="NZ_PYYB01000002.1"/>
</dbReference>
<dbReference type="InterPro" id="IPR036849">
    <property type="entry name" value="Enolase-like_C_sf"/>
</dbReference>